<gene>
    <name evidence="1" type="ORF">RDI58_019912</name>
</gene>
<reference evidence="1 2" key="1">
    <citation type="submission" date="2024-02" db="EMBL/GenBank/DDBJ databases">
        <title>de novo genome assembly of Solanum bulbocastanum strain 11H21.</title>
        <authorList>
            <person name="Hosaka A.J."/>
        </authorList>
    </citation>
    <scope>NUCLEOTIDE SEQUENCE [LARGE SCALE GENOMIC DNA]</scope>
    <source>
        <tissue evidence="1">Young leaves</tissue>
    </source>
</reference>
<keyword evidence="2" id="KW-1185">Reference proteome</keyword>
<evidence type="ECO:0000313" key="1">
    <source>
        <dbReference type="EMBL" id="KAK6782116.1"/>
    </source>
</evidence>
<proteinExistence type="predicted"/>
<name>A0AAN8TB36_SOLBU</name>
<dbReference type="Proteomes" id="UP001371456">
    <property type="component" value="Unassembled WGS sequence"/>
</dbReference>
<dbReference type="AlphaFoldDB" id="A0AAN8TB36"/>
<organism evidence="1 2">
    <name type="scientific">Solanum bulbocastanum</name>
    <name type="common">Wild potato</name>
    <dbReference type="NCBI Taxonomy" id="147425"/>
    <lineage>
        <taxon>Eukaryota</taxon>
        <taxon>Viridiplantae</taxon>
        <taxon>Streptophyta</taxon>
        <taxon>Embryophyta</taxon>
        <taxon>Tracheophyta</taxon>
        <taxon>Spermatophyta</taxon>
        <taxon>Magnoliopsida</taxon>
        <taxon>eudicotyledons</taxon>
        <taxon>Gunneridae</taxon>
        <taxon>Pentapetalae</taxon>
        <taxon>asterids</taxon>
        <taxon>lamiids</taxon>
        <taxon>Solanales</taxon>
        <taxon>Solanaceae</taxon>
        <taxon>Solanoideae</taxon>
        <taxon>Solaneae</taxon>
        <taxon>Solanum</taxon>
    </lineage>
</organism>
<sequence length="213" mass="23915">MLPADGLPPLMAGLDSVSSAQFPPLPNKTHTGQTTNVSSSPFLNKFADILKVHSSTGKEKGVVEVQPIPMKKPNLIDGIPTINWTASEIQRMNILENLQYAVVLEREDNNQNNNPFAVLNQNIPTKEDVGEEEVAIRKHIDEVVDTWVEITQGLAYKTEEKIEDKEEGEIIKVSCKNDWVVSGNNIDNMQLNKRVSNVEQGERKRIREHHKIS</sequence>
<evidence type="ECO:0000313" key="2">
    <source>
        <dbReference type="Proteomes" id="UP001371456"/>
    </source>
</evidence>
<dbReference type="EMBL" id="JBANQN010000008">
    <property type="protein sequence ID" value="KAK6782116.1"/>
    <property type="molecule type" value="Genomic_DNA"/>
</dbReference>
<protein>
    <submittedName>
        <fullName evidence="1">Uncharacterized protein</fullName>
    </submittedName>
</protein>
<accession>A0AAN8TB36</accession>
<comment type="caution">
    <text evidence="1">The sequence shown here is derived from an EMBL/GenBank/DDBJ whole genome shotgun (WGS) entry which is preliminary data.</text>
</comment>